<feature type="transmembrane region" description="Helical" evidence="1">
    <location>
        <begin position="166"/>
        <end position="185"/>
    </location>
</feature>
<feature type="transmembrane region" description="Helical" evidence="1">
    <location>
        <begin position="192"/>
        <end position="218"/>
    </location>
</feature>
<dbReference type="GO" id="GO:0080120">
    <property type="term" value="P:CAAX-box protein maturation"/>
    <property type="evidence" value="ECO:0007669"/>
    <property type="project" value="UniProtKB-ARBA"/>
</dbReference>
<protein>
    <submittedName>
        <fullName evidence="3">CPBP family intramembrane metalloprotease</fullName>
        <ecNumber evidence="3">3.4.-.-</ecNumber>
    </submittedName>
</protein>
<dbReference type="InterPro" id="IPR003675">
    <property type="entry name" value="Rce1/LyrA-like_dom"/>
</dbReference>
<gene>
    <name evidence="3" type="ORF">P8935_06340</name>
</gene>
<feature type="transmembrane region" description="Helical" evidence="1">
    <location>
        <begin position="49"/>
        <end position="68"/>
    </location>
</feature>
<dbReference type="Pfam" id="PF02517">
    <property type="entry name" value="Rce1-like"/>
    <property type="match status" value="1"/>
</dbReference>
<dbReference type="RefSeq" id="WP_348264149.1">
    <property type="nucleotide sequence ID" value="NZ_CP121196.1"/>
</dbReference>
<organism evidence="3">
    <name type="scientific">Telmatobacter sp. DSM 110680</name>
    <dbReference type="NCBI Taxonomy" id="3036704"/>
    <lineage>
        <taxon>Bacteria</taxon>
        <taxon>Pseudomonadati</taxon>
        <taxon>Acidobacteriota</taxon>
        <taxon>Terriglobia</taxon>
        <taxon>Terriglobales</taxon>
        <taxon>Acidobacteriaceae</taxon>
        <taxon>Telmatobacter</taxon>
    </lineage>
</organism>
<dbReference type="PANTHER" id="PTHR43592:SF15">
    <property type="entry name" value="CAAX AMINO TERMINAL PROTEASE FAMILY PROTEIN"/>
    <property type="match status" value="1"/>
</dbReference>
<feature type="transmembrane region" description="Helical" evidence="1">
    <location>
        <begin position="6"/>
        <end position="23"/>
    </location>
</feature>
<dbReference type="PANTHER" id="PTHR43592">
    <property type="entry name" value="CAAX AMINO TERMINAL PROTEASE"/>
    <property type="match status" value="1"/>
</dbReference>
<keyword evidence="3" id="KW-0482">Metalloprotease</keyword>
<dbReference type="AlphaFoldDB" id="A0AAU7DQ85"/>
<dbReference type="GO" id="GO:0004175">
    <property type="term" value="F:endopeptidase activity"/>
    <property type="evidence" value="ECO:0007669"/>
    <property type="project" value="UniProtKB-ARBA"/>
</dbReference>
<keyword evidence="1" id="KW-0472">Membrane</keyword>
<evidence type="ECO:0000313" key="3">
    <source>
        <dbReference type="EMBL" id="XBH18931.1"/>
    </source>
</evidence>
<proteinExistence type="predicted"/>
<dbReference type="EMBL" id="CP121196">
    <property type="protein sequence ID" value="XBH18931.1"/>
    <property type="molecule type" value="Genomic_DNA"/>
</dbReference>
<accession>A0AAU7DQ85</accession>
<dbReference type="EC" id="3.4.-.-" evidence="3"/>
<keyword evidence="3" id="KW-0378">Hydrolase</keyword>
<reference evidence="3" key="1">
    <citation type="submission" date="2023-03" db="EMBL/GenBank/DDBJ databases">
        <title>Edaphobacter sp.</title>
        <authorList>
            <person name="Huber K.J."/>
            <person name="Papendorf J."/>
            <person name="Pilke C."/>
            <person name="Bunk B."/>
            <person name="Sproeer C."/>
            <person name="Pester M."/>
        </authorList>
    </citation>
    <scope>NUCLEOTIDE SEQUENCE</scope>
    <source>
        <strain evidence="3">DSM 110680</strain>
    </source>
</reference>
<evidence type="ECO:0000259" key="2">
    <source>
        <dbReference type="Pfam" id="PF02517"/>
    </source>
</evidence>
<sequence length="244" mass="27049">MTQHTAVDHIVFALLLVLPFVEWKWNWPRYLAKLAAGDTQARLNHYRKLVAGEWIPTIALLIYWAFAGRSLADLHLIGDIPLRLGLGVVYVAALIGVLVRQRRALLARPDRRARVRKALQHAEPLLPHTQPERRLFWLVSATAGCCEEIFYRGFLTWYLSIWTGPVAAVVLASLLFGIGHIYLGLSQVPKTALVGLILAVVVALTGSLWPAMILHAAVDWNSGEMAFKLLSDSAPSGHSPTPPF</sequence>
<name>A0AAU7DQ85_9BACT</name>
<evidence type="ECO:0000256" key="1">
    <source>
        <dbReference type="SAM" id="Phobius"/>
    </source>
</evidence>
<keyword evidence="3" id="KW-0645">Protease</keyword>
<keyword evidence="1" id="KW-0812">Transmembrane</keyword>
<keyword evidence="1" id="KW-1133">Transmembrane helix</keyword>
<feature type="transmembrane region" description="Helical" evidence="1">
    <location>
        <begin position="80"/>
        <end position="99"/>
    </location>
</feature>
<feature type="domain" description="CAAX prenyl protease 2/Lysostaphin resistance protein A-like" evidence="2">
    <location>
        <begin position="135"/>
        <end position="220"/>
    </location>
</feature>
<dbReference type="GO" id="GO:0008237">
    <property type="term" value="F:metallopeptidase activity"/>
    <property type="evidence" value="ECO:0007669"/>
    <property type="project" value="UniProtKB-KW"/>
</dbReference>